<dbReference type="Proteomes" id="UP000294614">
    <property type="component" value="Unassembled WGS sequence"/>
</dbReference>
<dbReference type="RefSeq" id="WP_132871198.1">
    <property type="nucleotide sequence ID" value="NZ_JAJUHT010000003.1"/>
</dbReference>
<protein>
    <submittedName>
        <fullName evidence="1">Uncharacterized protein YecE (DUF72 family)</fullName>
    </submittedName>
</protein>
<keyword evidence="2" id="KW-1185">Reference proteome</keyword>
<reference evidence="1 2" key="1">
    <citation type="submission" date="2019-03" db="EMBL/GenBank/DDBJ databases">
        <title>Genomic Encyclopedia of Type Strains, Phase IV (KMG-IV): sequencing the most valuable type-strain genomes for metagenomic binning, comparative biology and taxonomic classification.</title>
        <authorList>
            <person name="Goeker M."/>
        </authorList>
    </citation>
    <scope>NUCLEOTIDE SEQUENCE [LARGE SCALE GENOMIC DNA]</scope>
    <source>
        <strain evidence="1 2">DSM 24984</strain>
    </source>
</reference>
<dbReference type="PANTHER" id="PTHR30348:SF13">
    <property type="entry name" value="UPF0759 PROTEIN YUNF"/>
    <property type="match status" value="1"/>
</dbReference>
<organism evidence="1 2">
    <name type="scientific">Seleniivibrio woodruffii</name>
    <dbReference type="NCBI Taxonomy" id="1078050"/>
    <lineage>
        <taxon>Bacteria</taxon>
        <taxon>Pseudomonadati</taxon>
        <taxon>Deferribacterota</taxon>
        <taxon>Deferribacteres</taxon>
        <taxon>Deferribacterales</taxon>
        <taxon>Geovibrionaceae</taxon>
        <taxon>Seleniivibrio</taxon>
    </lineage>
</organism>
<dbReference type="AlphaFoldDB" id="A0A4R1KB37"/>
<gene>
    <name evidence="1" type="ORF">C8D98_0202</name>
</gene>
<dbReference type="InterPro" id="IPR036520">
    <property type="entry name" value="UPF0759_sf"/>
</dbReference>
<accession>A0A4R1KB37</accession>
<name>A0A4R1KB37_9BACT</name>
<dbReference type="Gene3D" id="3.20.20.410">
    <property type="entry name" value="Protein of unknown function UPF0759"/>
    <property type="match status" value="1"/>
</dbReference>
<evidence type="ECO:0000313" key="1">
    <source>
        <dbReference type="EMBL" id="TCK61696.1"/>
    </source>
</evidence>
<dbReference type="OrthoDB" id="9780310at2"/>
<dbReference type="EMBL" id="SMGG01000003">
    <property type="protein sequence ID" value="TCK61696.1"/>
    <property type="molecule type" value="Genomic_DNA"/>
</dbReference>
<proteinExistence type="predicted"/>
<dbReference type="SUPFAM" id="SSF117396">
    <property type="entry name" value="TM1631-like"/>
    <property type="match status" value="1"/>
</dbReference>
<sequence>MILYNDTPVYIGTAGYKFDDWLGTFYPEQFPNEQMLKFYSRDKGIDFLELTFTFYNDPTEEITANIAENGSDDLAISVRLGKRFLKETPVKEDADRFKSGLNPIYNRVKAYFADFYNGFTPSRANFDHILRLRDTFSDRPFFVELANRGWARQKFQEEFKENGVGVINAEFPPTAGLAPYSVKAYSNMAYFRLYGKSPEWETPQKRDLNYRYSLKQLEKLKKDIDVVTSVSSSVFVSFCNSAMGSAAANAIDLRKMLTEGK</sequence>
<dbReference type="InterPro" id="IPR002763">
    <property type="entry name" value="DUF72"/>
</dbReference>
<dbReference type="Pfam" id="PF01904">
    <property type="entry name" value="DUF72"/>
    <property type="match status" value="1"/>
</dbReference>
<dbReference type="PANTHER" id="PTHR30348">
    <property type="entry name" value="UNCHARACTERIZED PROTEIN YECE"/>
    <property type="match status" value="1"/>
</dbReference>
<comment type="caution">
    <text evidence="1">The sequence shown here is derived from an EMBL/GenBank/DDBJ whole genome shotgun (WGS) entry which is preliminary data.</text>
</comment>
<evidence type="ECO:0000313" key="2">
    <source>
        <dbReference type="Proteomes" id="UP000294614"/>
    </source>
</evidence>